<proteinExistence type="predicted"/>
<name>J2IAD4_9ALTE</name>
<keyword evidence="2" id="KW-1185">Reference proteome</keyword>
<reference evidence="1 2" key="1">
    <citation type="journal article" date="2012" name="J. Bacteriol.">
        <title>Genome Sequence of Pectin-Degrading Alishewanella aestuarii Strain B11T, Isolated from Tidal Flat Sediment.</title>
        <authorList>
            <person name="Jung J."/>
            <person name="Choi S."/>
            <person name="Chun J."/>
            <person name="Park W."/>
        </authorList>
    </citation>
    <scope>NUCLEOTIDE SEQUENCE [LARGE SCALE GENOMIC DNA]</scope>
    <source>
        <strain evidence="1 2">B11</strain>
    </source>
</reference>
<dbReference type="EMBL" id="ALAB01000040">
    <property type="protein sequence ID" value="EJI84047.1"/>
    <property type="molecule type" value="Genomic_DNA"/>
</dbReference>
<gene>
    <name evidence="1" type="ORF">AEST_31170</name>
</gene>
<dbReference type="AlphaFoldDB" id="J2IAD4"/>
<evidence type="ECO:0000313" key="1">
    <source>
        <dbReference type="EMBL" id="EJI84047.1"/>
    </source>
</evidence>
<comment type="caution">
    <text evidence="1">The sequence shown here is derived from an EMBL/GenBank/DDBJ whole genome shotgun (WGS) entry which is preliminary data.</text>
</comment>
<dbReference type="PATRIC" id="fig|1197174.4.peg.3049"/>
<sequence length="44" mass="5016">MQGLLIRRPKNVVLLALANKTARVVWALLSKDVEYDENLYSQVS</sequence>
<dbReference type="Proteomes" id="UP000012043">
    <property type="component" value="Unassembled WGS sequence"/>
</dbReference>
<accession>J2IAD4</accession>
<organism evidence="1 2">
    <name type="scientific">Alishewanella aestuarii B11</name>
    <dbReference type="NCBI Taxonomy" id="1197174"/>
    <lineage>
        <taxon>Bacteria</taxon>
        <taxon>Pseudomonadati</taxon>
        <taxon>Pseudomonadota</taxon>
        <taxon>Gammaproteobacteria</taxon>
        <taxon>Alteromonadales</taxon>
        <taxon>Alteromonadaceae</taxon>
        <taxon>Alishewanella</taxon>
    </lineage>
</organism>
<evidence type="ECO:0000313" key="2">
    <source>
        <dbReference type="Proteomes" id="UP000012043"/>
    </source>
</evidence>
<protein>
    <submittedName>
        <fullName evidence="1">Transposase</fullName>
    </submittedName>
</protein>